<dbReference type="PROSITE" id="PS00092">
    <property type="entry name" value="N6_MTASE"/>
    <property type="match status" value="1"/>
</dbReference>
<dbReference type="GO" id="GO:0008170">
    <property type="term" value="F:N-methyltransferase activity"/>
    <property type="evidence" value="ECO:0007669"/>
    <property type="project" value="InterPro"/>
</dbReference>
<dbReference type="InterPro" id="IPR044946">
    <property type="entry name" value="Restrct_endonuc_typeI_TRD_sf"/>
</dbReference>
<keyword evidence="2" id="KW-0489">Methyltransferase</keyword>
<dbReference type="SUPFAM" id="SSF116734">
    <property type="entry name" value="DNA methylase specificity domain"/>
    <property type="match status" value="1"/>
</dbReference>
<protein>
    <recommendedName>
        <fullName evidence="1">site-specific DNA-methyltransferase (adenine-specific)</fullName>
        <ecNumber evidence="1">2.1.1.72</ecNumber>
    </recommendedName>
</protein>
<evidence type="ECO:0000259" key="8">
    <source>
        <dbReference type="Pfam" id="PF12728"/>
    </source>
</evidence>
<evidence type="ECO:0000313" key="10">
    <source>
        <dbReference type="EMBL" id="SHN87868.1"/>
    </source>
</evidence>
<evidence type="ECO:0000256" key="6">
    <source>
        <dbReference type="ARBA" id="ARBA00047942"/>
    </source>
</evidence>
<feature type="domain" description="TaqI-like C-terminal specificity" evidence="9">
    <location>
        <begin position="516"/>
        <end position="628"/>
    </location>
</feature>
<keyword evidence="3" id="KW-0808">Transferase</keyword>
<dbReference type="Proteomes" id="UP000184010">
    <property type="component" value="Unassembled WGS sequence"/>
</dbReference>
<reference evidence="11" key="1">
    <citation type="submission" date="2016-12" db="EMBL/GenBank/DDBJ databases">
        <authorList>
            <person name="Varghese N."/>
            <person name="Submissions S."/>
        </authorList>
    </citation>
    <scope>NUCLEOTIDE SEQUENCE [LARGE SCALE GENOMIC DNA]</scope>
    <source>
        <strain evidence="11">DSM 11544</strain>
    </source>
</reference>
<gene>
    <name evidence="10" type="ORF">SAMN02745215_04994</name>
</gene>
<dbReference type="GO" id="GO:0009307">
    <property type="term" value="P:DNA restriction-modification system"/>
    <property type="evidence" value="ECO:0007669"/>
    <property type="project" value="UniProtKB-KW"/>
</dbReference>
<dbReference type="GO" id="GO:0032259">
    <property type="term" value="P:methylation"/>
    <property type="evidence" value="ECO:0007669"/>
    <property type="project" value="UniProtKB-KW"/>
</dbReference>
<evidence type="ECO:0000256" key="5">
    <source>
        <dbReference type="ARBA" id="ARBA00023125"/>
    </source>
</evidence>
<evidence type="ECO:0000313" key="11">
    <source>
        <dbReference type="Proteomes" id="UP000184010"/>
    </source>
</evidence>
<dbReference type="InterPro" id="IPR002052">
    <property type="entry name" value="DNA_methylase_N6_adenine_CS"/>
</dbReference>
<dbReference type="PRINTS" id="PR00507">
    <property type="entry name" value="N12N6MTFRASE"/>
</dbReference>
<dbReference type="Pfam" id="PF12950">
    <property type="entry name" value="TaqI_C"/>
    <property type="match status" value="1"/>
</dbReference>
<dbReference type="InterPro" id="IPR050953">
    <property type="entry name" value="N4_N6_ade-DNA_methylase"/>
</dbReference>
<dbReference type="GO" id="GO:0009007">
    <property type="term" value="F:site-specific DNA-methyltransferase (adenine-specific) activity"/>
    <property type="evidence" value="ECO:0007669"/>
    <property type="project" value="UniProtKB-EC"/>
</dbReference>
<dbReference type="InterPro" id="IPR041657">
    <property type="entry name" value="HTH_17"/>
</dbReference>
<dbReference type="SUPFAM" id="SSF53335">
    <property type="entry name" value="S-adenosyl-L-methionine-dependent methyltransferases"/>
    <property type="match status" value="1"/>
</dbReference>
<accession>A0A1M7UY21</accession>
<dbReference type="EMBL" id="FRDN01000021">
    <property type="protein sequence ID" value="SHN87868.1"/>
    <property type="molecule type" value="Genomic_DNA"/>
</dbReference>
<dbReference type="InterPro" id="IPR003356">
    <property type="entry name" value="DNA_methylase_A-5"/>
</dbReference>
<dbReference type="Gene3D" id="3.40.50.150">
    <property type="entry name" value="Vaccinia Virus protein VP39"/>
    <property type="match status" value="1"/>
</dbReference>
<dbReference type="CDD" id="cd02440">
    <property type="entry name" value="AdoMet_MTases"/>
    <property type="match status" value="1"/>
</dbReference>
<organism evidence="10 11">
    <name type="scientific">Desulfitobacterium chlororespirans DSM 11544</name>
    <dbReference type="NCBI Taxonomy" id="1121395"/>
    <lineage>
        <taxon>Bacteria</taxon>
        <taxon>Bacillati</taxon>
        <taxon>Bacillota</taxon>
        <taxon>Clostridia</taxon>
        <taxon>Eubacteriales</taxon>
        <taxon>Desulfitobacteriaceae</taxon>
        <taxon>Desulfitobacterium</taxon>
    </lineage>
</organism>
<dbReference type="PANTHER" id="PTHR33841:SF1">
    <property type="entry name" value="DNA METHYLTRANSFERASE A"/>
    <property type="match status" value="1"/>
</dbReference>
<dbReference type="PANTHER" id="PTHR33841">
    <property type="entry name" value="DNA METHYLTRANSFERASE YEEA-RELATED"/>
    <property type="match status" value="1"/>
</dbReference>
<evidence type="ECO:0000256" key="2">
    <source>
        <dbReference type="ARBA" id="ARBA00022603"/>
    </source>
</evidence>
<dbReference type="InterPro" id="IPR029063">
    <property type="entry name" value="SAM-dependent_MTases_sf"/>
</dbReference>
<dbReference type="InterPro" id="IPR025931">
    <property type="entry name" value="TaqI_C"/>
</dbReference>
<evidence type="ECO:0000259" key="9">
    <source>
        <dbReference type="Pfam" id="PF12950"/>
    </source>
</evidence>
<feature type="domain" description="DNA methylase adenine-specific" evidence="7">
    <location>
        <begin position="216"/>
        <end position="443"/>
    </location>
</feature>
<dbReference type="Gene3D" id="3.90.220.20">
    <property type="entry name" value="DNA methylase specificity domains"/>
    <property type="match status" value="1"/>
</dbReference>
<comment type="catalytic activity">
    <reaction evidence="6">
        <text>a 2'-deoxyadenosine in DNA + S-adenosyl-L-methionine = an N(6)-methyl-2'-deoxyadenosine in DNA + S-adenosyl-L-homocysteine + H(+)</text>
        <dbReference type="Rhea" id="RHEA:15197"/>
        <dbReference type="Rhea" id="RHEA-COMP:12418"/>
        <dbReference type="Rhea" id="RHEA-COMP:12419"/>
        <dbReference type="ChEBI" id="CHEBI:15378"/>
        <dbReference type="ChEBI" id="CHEBI:57856"/>
        <dbReference type="ChEBI" id="CHEBI:59789"/>
        <dbReference type="ChEBI" id="CHEBI:90615"/>
        <dbReference type="ChEBI" id="CHEBI:90616"/>
        <dbReference type="EC" id="2.1.1.72"/>
    </reaction>
</comment>
<feature type="domain" description="Helix-turn-helix" evidence="8">
    <location>
        <begin position="12"/>
        <end position="57"/>
    </location>
</feature>
<dbReference type="EC" id="2.1.1.72" evidence="1"/>
<proteinExistence type="predicted"/>
<evidence type="ECO:0000259" key="7">
    <source>
        <dbReference type="Pfam" id="PF02384"/>
    </source>
</evidence>
<evidence type="ECO:0000256" key="3">
    <source>
        <dbReference type="ARBA" id="ARBA00022679"/>
    </source>
</evidence>
<dbReference type="Pfam" id="PF02384">
    <property type="entry name" value="N6_Mtase"/>
    <property type="match status" value="1"/>
</dbReference>
<dbReference type="RefSeq" id="WP_072775073.1">
    <property type="nucleotide sequence ID" value="NZ_FRDN01000021.1"/>
</dbReference>
<keyword evidence="4" id="KW-0680">Restriction system</keyword>
<dbReference type="Pfam" id="PF12728">
    <property type="entry name" value="HTH_17"/>
    <property type="match status" value="1"/>
</dbReference>
<keyword evidence="11" id="KW-1185">Reference proteome</keyword>
<evidence type="ECO:0000256" key="4">
    <source>
        <dbReference type="ARBA" id="ARBA00022747"/>
    </source>
</evidence>
<dbReference type="AlphaFoldDB" id="A0A1M7UY21"/>
<sequence length="693" mass="79161">MNNLTGKDLIELNEVCDLLSISKATAINWIKSNTLKPSNSEKKRNLFFKKDIEALLLELKNGSNSKLKSRRNKNYIRGTYIPRTYIQNKEGIGIVGEIISRLDTVDSAEGYERVILAEYALKLLASRNMISFVPKKRDGLHNSYPCSENSESFLERYLEDRQLAGCYSVLIDDLLRGVETIEMQLVQLLPALSFYVDYISEQDFLGLLSMALQNLEERKPKGVYYTPLTVVKDAVDWLKPMLHKDAKVLDPCCGTGNFLMYAYKYINNLDGLHGYDISPLSVSLTRINMALVTQTANIELLYRNFLCANPLLDHLTGAFDAVIGNPPWGFKYSPGEQKTLKKLYVSAQAATVESFCVFAEFGARVVADKGIVCLILPQSLLQVKLHRPLRNYLMQTCQIKRIRYWEDAFDGVQCPAMTLIYEKNTDLFSLKGVEIVSPQKVFTIAKQRAADADLWNFDLTDAEVTLLEKLNSSVDVAYLKHNADFALGIVTGDNKSYLFNRGDNEKSGEESSSYEPIYRGNDVYKYKCLPAQYKIEFSPHRFQQIAPIQFYRAKEKLIYRFIGRSLVFAYDDTQSLTLNSANILIPKIEGLNIKYILAVLNSRIAQYFYSRQFKSLKILRSQLESIPIPVIKQRKQTQIVKKVEALLSINDPIEVNNLYNDIDRQIKDSFGLKESEYEHIKGELVKNKLLLWK</sequence>
<evidence type="ECO:0000256" key="1">
    <source>
        <dbReference type="ARBA" id="ARBA00011900"/>
    </source>
</evidence>
<dbReference type="STRING" id="1121395.SAMN02745215_04994"/>
<name>A0A1M7UY21_9FIRM</name>
<keyword evidence="5" id="KW-0238">DNA-binding</keyword>
<dbReference type="GO" id="GO:0003677">
    <property type="term" value="F:DNA binding"/>
    <property type="evidence" value="ECO:0007669"/>
    <property type="project" value="UniProtKB-KW"/>
</dbReference>